<dbReference type="Gene3D" id="1.25.40.10">
    <property type="entry name" value="Tetratricopeptide repeat domain"/>
    <property type="match status" value="5"/>
</dbReference>
<feature type="chain" id="PRO_5011689481" evidence="3">
    <location>
        <begin position="31"/>
        <end position="831"/>
    </location>
</feature>
<evidence type="ECO:0000256" key="3">
    <source>
        <dbReference type="SAM" id="SignalP"/>
    </source>
</evidence>
<evidence type="ECO:0000313" key="4">
    <source>
        <dbReference type="EMBL" id="SDE60821.1"/>
    </source>
</evidence>
<dbReference type="STRING" id="282683.SAMN04488105_105247"/>
<evidence type="ECO:0000256" key="1">
    <source>
        <dbReference type="ARBA" id="ARBA00022737"/>
    </source>
</evidence>
<protein>
    <submittedName>
        <fullName evidence="4">TPR repeat-containing protein</fullName>
    </submittedName>
</protein>
<dbReference type="SUPFAM" id="SSF48452">
    <property type="entry name" value="TPR-like"/>
    <property type="match status" value="5"/>
</dbReference>
<dbReference type="Pfam" id="PF13432">
    <property type="entry name" value="TPR_16"/>
    <property type="match status" value="4"/>
</dbReference>
<dbReference type="PROSITE" id="PS51257">
    <property type="entry name" value="PROKAR_LIPOPROTEIN"/>
    <property type="match status" value="1"/>
</dbReference>
<gene>
    <name evidence="4" type="ORF">SAMN04488105_105247</name>
</gene>
<dbReference type="Pfam" id="PF14559">
    <property type="entry name" value="TPR_19"/>
    <property type="match status" value="1"/>
</dbReference>
<dbReference type="EMBL" id="FNAV01000005">
    <property type="protein sequence ID" value="SDE60821.1"/>
    <property type="molecule type" value="Genomic_DNA"/>
</dbReference>
<dbReference type="RefSeq" id="WP_089958258.1">
    <property type="nucleotide sequence ID" value="NZ_FNAV01000005.1"/>
</dbReference>
<keyword evidence="1" id="KW-0677">Repeat</keyword>
<dbReference type="Proteomes" id="UP000198994">
    <property type="component" value="Unassembled WGS sequence"/>
</dbReference>
<keyword evidence="3" id="KW-0732">Signal</keyword>
<dbReference type="PANTHER" id="PTHR45586">
    <property type="entry name" value="TPR REPEAT-CONTAINING PROTEIN PA4667"/>
    <property type="match status" value="1"/>
</dbReference>
<dbReference type="InterPro" id="IPR011990">
    <property type="entry name" value="TPR-like_helical_dom_sf"/>
</dbReference>
<dbReference type="PANTHER" id="PTHR45586:SF14">
    <property type="entry name" value="TETRATRICOPEPTIDE TPR_2 REPEAT PROTEIN"/>
    <property type="match status" value="1"/>
</dbReference>
<dbReference type="AlphaFoldDB" id="A0A1G7EAV6"/>
<evidence type="ECO:0000256" key="2">
    <source>
        <dbReference type="ARBA" id="ARBA00022803"/>
    </source>
</evidence>
<dbReference type="InterPro" id="IPR051012">
    <property type="entry name" value="CellSynth/LPSAsmb/PSIAsmb"/>
</dbReference>
<keyword evidence="5" id="KW-1185">Reference proteome</keyword>
<evidence type="ECO:0000313" key="5">
    <source>
        <dbReference type="Proteomes" id="UP000198994"/>
    </source>
</evidence>
<reference evidence="5" key="1">
    <citation type="submission" date="2016-10" db="EMBL/GenBank/DDBJ databases">
        <authorList>
            <person name="Varghese N."/>
            <person name="Submissions S."/>
        </authorList>
    </citation>
    <scope>NUCLEOTIDE SEQUENCE [LARGE SCALE GENOMIC DNA]</scope>
    <source>
        <strain evidence="5">DSM 10146</strain>
    </source>
</reference>
<accession>A0A1G7EAV6</accession>
<keyword evidence="2" id="KW-0802">TPR repeat</keyword>
<proteinExistence type="predicted"/>
<organism evidence="4 5">
    <name type="scientific">Salipiger thiooxidans</name>
    <dbReference type="NCBI Taxonomy" id="282683"/>
    <lineage>
        <taxon>Bacteria</taxon>
        <taxon>Pseudomonadati</taxon>
        <taxon>Pseudomonadota</taxon>
        <taxon>Alphaproteobacteria</taxon>
        <taxon>Rhodobacterales</taxon>
        <taxon>Roseobacteraceae</taxon>
        <taxon>Salipiger</taxon>
    </lineage>
</organism>
<sequence>MTFCIERVRPSRIVALLLCGGLLLTGCKSAEEKAEIHFRSGMSFLEQNDEDRALVEFLNVFRYEKHHEDALRAYADIMRDQGHMREAFGSYMALVERNPDAMDVRVTLAEMSIRTGNWQEARRQGEALRNGPLDDARTHAILLALDYDAAALKRDDAERARVAAEAQELTDAQRAEGTPQSDILLRIVIDNQASAKDPSIALPTIDAALEVDPEAEDLNLLKLRILTQTGQTEATGAQLQRMVGLYPDNGELRQALISWHVMEGNYPKAETLLRTQAGVDTGDSDGHVKVVRFLLASKGPEAARAELERLQAANQDTELGRFYAAMVASMAFEAGQTEDGIKGMRAALEGAEESAQTREHRVTLAKMLLHSGDEAEARTLVDGVLKADAANAEALKLQARWLIDADQPQEAILALRTALGQNPQDADALTEMARAHERNGEALLMGDRLAMAYEASNAAPAETLRYARYLVGDGQSEKATAMLEDLRRRDPGNLDALLLLSNLYLGDQSWREARAALDALQAIDTEEARQAALPLQAAIMQGQNRTADSLAMLEAKVDGEVSAADPEAVRSVILIVQTHLRDGEVDEARAYLDEVLARSPDVPDLRLLDADLNALMGRTELAERGYRDLIADAPENETAVRKLASILSASGRHAEAATLLAAAIERMPGAVNLMGLRANMLERDGQFDASIAALEELYAQDSGNIYVANNLASLLTAHGGTPESLERASTIAKRLRGSNIPAFQDTYGWIEYRQGNYETAVEYLSQAAAGLPSEPVVQAHLALAYAGLGREQDARSAFDTAVSLAGGTELPEITEARATLAALAEADAAKP</sequence>
<dbReference type="OrthoDB" id="7637125at2"/>
<feature type="signal peptide" evidence="3">
    <location>
        <begin position="1"/>
        <end position="30"/>
    </location>
</feature>
<dbReference type="InterPro" id="IPR019734">
    <property type="entry name" value="TPR_rpt"/>
</dbReference>
<name>A0A1G7EAV6_9RHOB</name>
<dbReference type="SMART" id="SM00028">
    <property type="entry name" value="TPR"/>
    <property type="match status" value="6"/>
</dbReference>